<dbReference type="eggNOG" id="ENOG5030W0G">
    <property type="taxonomic scope" value="Bacteria"/>
</dbReference>
<dbReference type="EMBL" id="CM001487">
    <property type="protein sequence ID" value="EIM55961.1"/>
    <property type="molecule type" value="Genomic_DNA"/>
</dbReference>
<name>I5AQ88_EUBC6</name>
<accession>I5AQ88</accession>
<reference evidence="1 2" key="2">
    <citation type="submission" date="2012-02" db="EMBL/GenBank/DDBJ databases">
        <title>Improved High-Quality Draft sequence of Eubacterium cellulosolvens 6.</title>
        <authorList>
            <consortium name="US DOE Joint Genome Institute"/>
            <person name="Lucas S."/>
            <person name="Han J."/>
            <person name="Lapidus A."/>
            <person name="Cheng J.-F."/>
            <person name="Goodwin L."/>
            <person name="Pitluck S."/>
            <person name="Peters L."/>
            <person name="Mikhailova N."/>
            <person name="Gu W."/>
            <person name="Detter J.C."/>
            <person name="Han C."/>
            <person name="Tapia R."/>
            <person name="Land M."/>
            <person name="Hauser L."/>
            <person name="Kyrpides N."/>
            <person name="Ivanova N."/>
            <person name="Pagani I."/>
            <person name="Johnson E."/>
            <person name="Mukhopadhyay B."/>
            <person name="Anderson I."/>
            <person name="Woyke T."/>
        </authorList>
    </citation>
    <scope>NUCLEOTIDE SEQUENCE [LARGE SCALE GENOMIC DNA]</scope>
    <source>
        <strain evidence="1 2">6</strain>
    </source>
</reference>
<reference evidence="1 2" key="1">
    <citation type="submission" date="2010-08" db="EMBL/GenBank/DDBJ databases">
        <authorList>
            <consortium name="US DOE Joint Genome Institute (JGI-PGF)"/>
            <person name="Lucas S."/>
            <person name="Copeland A."/>
            <person name="Lapidus A."/>
            <person name="Cheng J.-F."/>
            <person name="Bruce D."/>
            <person name="Goodwin L."/>
            <person name="Pitluck S."/>
            <person name="Land M.L."/>
            <person name="Hauser L."/>
            <person name="Chang Y.-J."/>
            <person name="Anderson I.J."/>
            <person name="Johnson E."/>
            <person name="Mulhopadhyay B."/>
            <person name="Kyrpides N."/>
            <person name="Woyke T.J."/>
        </authorList>
    </citation>
    <scope>NUCLEOTIDE SEQUENCE [LARGE SCALE GENOMIC DNA]</scope>
    <source>
        <strain evidence="1 2">6</strain>
    </source>
</reference>
<dbReference type="HOGENOM" id="CLU_2806282_0_0_9"/>
<keyword evidence="2" id="KW-1185">Reference proteome</keyword>
<dbReference type="AlphaFoldDB" id="I5AQ88"/>
<evidence type="ECO:0000313" key="2">
    <source>
        <dbReference type="Proteomes" id="UP000005753"/>
    </source>
</evidence>
<dbReference type="OrthoDB" id="2110614at2"/>
<evidence type="ECO:0000313" key="1">
    <source>
        <dbReference type="EMBL" id="EIM55961.1"/>
    </source>
</evidence>
<dbReference type="Proteomes" id="UP000005753">
    <property type="component" value="Chromosome"/>
</dbReference>
<sequence>MSEKRVVAIIVEGPTDEFADQYEGNLEGFLKFISDKSVAVPGTYKATWRFIEKNHHSLQRHTNMHLIFQDHKELS</sequence>
<organism evidence="1 2">
    <name type="scientific">Eubacterium cellulosolvens (strain ATCC 43171 / JCM 9499 / 6)</name>
    <name type="common">Cillobacterium cellulosolvens</name>
    <dbReference type="NCBI Taxonomy" id="633697"/>
    <lineage>
        <taxon>Bacteria</taxon>
        <taxon>Bacillati</taxon>
        <taxon>Bacillota</taxon>
        <taxon>Clostridia</taxon>
        <taxon>Eubacteriales</taxon>
        <taxon>Eubacteriaceae</taxon>
        <taxon>Eubacterium</taxon>
    </lineage>
</organism>
<gene>
    <name evidence="1" type="ORF">EubceDRAFT1_0095</name>
</gene>
<dbReference type="STRING" id="633697.EubceDRAFT1_0095"/>
<protein>
    <submittedName>
        <fullName evidence="1">Uncharacterized protein</fullName>
    </submittedName>
</protein>
<proteinExistence type="predicted"/>